<accession>A0ABQ5C4A7</accession>
<evidence type="ECO:0000313" key="5">
    <source>
        <dbReference type="Proteomes" id="UP001151760"/>
    </source>
</evidence>
<feature type="transmembrane region" description="Helical" evidence="2">
    <location>
        <begin position="95"/>
        <end position="122"/>
    </location>
</feature>
<sequence>MSPLSHHGGFAVCCTQKHPYFIKKSSPSLPLPRSQVMALALKRSTDKIPVDFLGKQMRFGWGPLLRVRGSVHFPLIKAAAAEAKPLHSDADVIRVLVTGFIFVVIFVSAVHLLVSVACYFYSWSMGFLQIAPIDMDLLKVIAPAAVCHAIGHVFSNISILALCWSSAQSSRAMEPLITVVGSQLVLGQRIPLALWMSLAHVVIGLIEILNWADRCDFLKRVVVVFTSEIIATLSLSFRNTLSKKAMKRLESRNVQVYMSIIALFFCLPAAICIDGPKMMQYGFKDAVAKKGMVRFMYELLIPGLLYHLHNKVVITTLERVTPITQSVANVLIRVLLIALLPFGGKVIATQSKIGAGIAVYGALGMKTFLVGHKKLSDEVEKLKNAEGTSHNGQDSTNHHIGSPHHSGGGVGNTYKKGTEDAWEEIFEECTNELFTQDSPIGFVQDVSPQISIHALSSVTSYRTLRIRGYVGKQVMQNICPLKVDVADGNSLTSSFMCKDFKWTLQGLPFVTDMMLTMEFEYGKSKVLLRGTPQTSVQWMQGKGSKKKGSEAMLNSMTLCVYPPTLFAMEESEQGIAKHPCKAVEDLLIEYADVFSMPNALPPKISHDHQIPLLPNTSPINIRPYRHPANQKDAIELMVKELLDSRVIRPSQSPFSSSIVMVKKKDGSWRMCIDYRQLNKHIIKYKFPIPMIEELIDELQVICTDIAKIIRKQPKPGKNEHETE</sequence>
<keyword evidence="2" id="KW-0812">Transmembrane</keyword>
<dbReference type="Gene3D" id="3.10.10.10">
    <property type="entry name" value="HIV Type 1 Reverse Transcriptase, subunit A, domain 1"/>
    <property type="match status" value="1"/>
</dbReference>
<dbReference type="EMBL" id="BQNB010013836">
    <property type="protein sequence ID" value="GJT20806.1"/>
    <property type="molecule type" value="Genomic_DNA"/>
</dbReference>
<feature type="transmembrane region" description="Helical" evidence="2">
    <location>
        <begin position="192"/>
        <end position="211"/>
    </location>
</feature>
<keyword evidence="5" id="KW-1185">Reference proteome</keyword>
<feature type="transmembrane region" description="Helical" evidence="2">
    <location>
        <begin position="217"/>
        <end position="235"/>
    </location>
</feature>
<reference evidence="4" key="2">
    <citation type="submission" date="2022-01" db="EMBL/GenBank/DDBJ databases">
        <authorList>
            <person name="Yamashiro T."/>
            <person name="Shiraishi A."/>
            <person name="Satake H."/>
            <person name="Nakayama K."/>
        </authorList>
    </citation>
    <scope>NUCLEOTIDE SEQUENCE</scope>
</reference>
<evidence type="ECO:0000256" key="2">
    <source>
        <dbReference type="SAM" id="Phobius"/>
    </source>
</evidence>
<protein>
    <submittedName>
        <fullName evidence="4">Triose phosphate/phosphate translocator, chloroplastic-like protein</fullName>
    </submittedName>
</protein>
<evidence type="ECO:0000256" key="1">
    <source>
        <dbReference type="SAM" id="MobiDB-lite"/>
    </source>
</evidence>
<feature type="transmembrane region" description="Helical" evidence="2">
    <location>
        <begin position="142"/>
        <end position="164"/>
    </location>
</feature>
<feature type="region of interest" description="Disordered" evidence="1">
    <location>
        <begin position="385"/>
        <end position="413"/>
    </location>
</feature>
<dbReference type="Proteomes" id="UP001151760">
    <property type="component" value="Unassembled WGS sequence"/>
</dbReference>
<comment type="caution">
    <text evidence="4">The sequence shown here is derived from an EMBL/GenBank/DDBJ whole genome shotgun (WGS) entry which is preliminary data.</text>
</comment>
<reference evidence="4" key="1">
    <citation type="journal article" date="2022" name="Int. J. Mol. Sci.">
        <title>Draft Genome of Tanacetum Coccineum: Genomic Comparison of Closely Related Tanacetum-Family Plants.</title>
        <authorList>
            <person name="Yamashiro T."/>
            <person name="Shiraishi A."/>
            <person name="Nakayama K."/>
            <person name="Satake H."/>
        </authorList>
    </citation>
    <scope>NUCLEOTIDE SEQUENCE</scope>
</reference>
<dbReference type="InterPro" id="IPR004853">
    <property type="entry name" value="Sugar_P_trans_dom"/>
</dbReference>
<feature type="transmembrane region" description="Helical" evidence="2">
    <location>
        <begin position="256"/>
        <end position="279"/>
    </location>
</feature>
<dbReference type="InterPro" id="IPR043502">
    <property type="entry name" value="DNA/RNA_pol_sf"/>
</dbReference>
<feature type="domain" description="Sugar phosphate transporter" evidence="3">
    <location>
        <begin position="105"/>
        <end position="363"/>
    </location>
</feature>
<organism evidence="4 5">
    <name type="scientific">Tanacetum coccineum</name>
    <dbReference type="NCBI Taxonomy" id="301880"/>
    <lineage>
        <taxon>Eukaryota</taxon>
        <taxon>Viridiplantae</taxon>
        <taxon>Streptophyta</taxon>
        <taxon>Embryophyta</taxon>
        <taxon>Tracheophyta</taxon>
        <taxon>Spermatophyta</taxon>
        <taxon>Magnoliopsida</taxon>
        <taxon>eudicotyledons</taxon>
        <taxon>Gunneridae</taxon>
        <taxon>Pentapetalae</taxon>
        <taxon>asterids</taxon>
        <taxon>campanulids</taxon>
        <taxon>Asterales</taxon>
        <taxon>Asteraceae</taxon>
        <taxon>Asteroideae</taxon>
        <taxon>Anthemideae</taxon>
        <taxon>Anthemidinae</taxon>
        <taxon>Tanacetum</taxon>
    </lineage>
</organism>
<dbReference type="InterPro" id="IPR053134">
    <property type="entry name" value="RNA-dir_DNA_polymerase"/>
</dbReference>
<name>A0ABQ5C4A7_9ASTR</name>
<evidence type="ECO:0000259" key="3">
    <source>
        <dbReference type="Pfam" id="PF03151"/>
    </source>
</evidence>
<feature type="compositionally biased region" description="Polar residues" evidence="1">
    <location>
        <begin position="386"/>
        <end position="395"/>
    </location>
</feature>
<dbReference type="Pfam" id="PF03151">
    <property type="entry name" value="TPT"/>
    <property type="match status" value="1"/>
</dbReference>
<dbReference type="PANTHER" id="PTHR24559">
    <property type="entry name" value="TRANSPOSON TY3-I GAG-POL POLYPROTEIN"/>
    <property type="match status" value="1"/>
</dbReference>
<keyword evidence="2" id="KW-0472">Membrane</keyword>
<dbReference type="PANTHER" id="PTHR24559:SF450">
    <property type="entry name" value="RNA-DIRECTED DNA POLYMERASE HOMOLOG"/>
    <property type="match status" value="1"/>
</dbReference>
<keyword evidence="2" id="KW-1133">Transmembrane helix</keyword>
<proteinExistence type="predicted"/>
<dbReference type="SUPFAM" id="SSF56672">
    <property type="entry name" value="DNA/RNA polymerases"/>
    <property type="match status" value="1"/>
</dbReference>
<evidence type="ECO:0000313" key="4">
    <source>
        <dbReference type="EMBL" id="GJT20806.1"/>
    </source>
</evidence>
<gene>
    <name evidence="4" type="ORF">Tco_0890743</name>
</gene>